<dbReference type="GO" id="GO:0003964">
    <property type="term" value="F:RNA-directed DNA polymerase activity"/>
    <property type="evidence" value="ECO:0007669"/>
    <property type="project" value="UniProtKB-KW"/>
</dbReference>
<keyword evidence="3" id="KW-0548">Nucleotidyltransferase</keyword>
<reference evidence="10 11" key="1">
    <citation type="submission" date="2024-02" db="EMBL/GenBank/DDBJ databases">
        <title>de novo genome assembly of Solanum bulbocastanum strain 11H21.</title>
        <authorList>
            <person name="Hosaka A.J."/>
        </authorList>
    </citation>
    <scope>NUCLEOTIDE SEQUENCE [LARGE SCALE GENOMIC DNA]</scope>
    <source>
        <tissue evidence="10">Young leaves</tissue>
    </source>
</reference>
<evidence type="ECO:0000256" key="3">
    <source>
        <dbReference type="ARBA" id="ARBA00022695"/>
    </source>
</evidence>
<keyword evidence="4" id="KW-0540">Nuclease</keyword>
<evidence type="ECO:0000259" key="9">
    <source>
        <dbReference type="Pfam" id="PF03732"/>
    </source>
</evidence>
<dbReference type="InterPro" id="IPR053134">
    <property type="entry name" value="RNA-dir_DNA_polymerase"/>
</dbReference>
<comment type="caution">
    <text evidence="10">The sequence shown here is derived from an EMBL/GenBank/DDBJ whole genome shotgun (WGS) entry which is preliminary data.</text>
</comment>
<evidence type="ECO:0000313" key="11">
    <source>
        <dbReference type="Proteomes" id="UP001371456"/>
    </source>
</evidence>
<dbReference type="GO" id="GO:0008233">
    <property type="term" value="F:peptidase activity"/>
    <property type="evidence" value="ECO:0007669"/>
    <property type="project" value="UniProtKB-KW"/>
</dbReference>
<keyword evidence="5" id="KW-0255">Endonuclease</keyword>
<evidence type="ECO:0000256" key="4">
    <source>
        <dbReference type="ARBA" id="ARBA00022722"/>
    </source>
</evidence>
<proteinExistence type="predicted"/>
<dbReference type="PANTHER" id="PTHR24559:SF434">
    <property type="entry name" value="RNA-DIRECTED DNA POLYMERASE HOMOLOG"/>
    <property type="match status" value="1"/>
</dbReference>
<dbReference type="GO" id="GO:0006508">
    <property type="term" value="P:proteolysis"/>
    <property type="evidence" value="ECO:0007669"/>
    <property type="project" value="UniProtKB-KW"/>
</dbReference>
<dbReference type="Pfam" id="PF00078">
    <property type="entry name" value="RVT_1"/>
    <property type="match status" value="1"/>
</dbReference>
<dbReference type="PANTHER" id="PTHR24559">
    <property type="entry name" value="TRANSPOSON TY3-I GAG-POL POLYPROTEIN"/>
    <property type="match status" value="1"/>
</dbReference>
<feature type="domain" description="Retrotransposon gag" evidence="9">
    <location>
        <begin position="160"/>
        <end position="249"/>
    </location>
</feature>
<evidence type="ECO:0000256" key="5">
    <source>
        <dbReference type="ARBA" id="ARBA00022759"/>
    </source>
</evidence>
<evidence type="ECO:0000256" key="1">
    <source>
        <dbReference type="ARBA" id="ARBA00022670"/>
    </source>
</evidence>
<dbReference type="Proteomes" id="UP001371456">
    <property type="component" value="Unassembled WGS sequence"/>
</dbReference>
<dbReference type="AlphaFoldDB" id="A0AAN8TJN1"/>
<keyword evidence="2" id="KW-0808">Transferase</keyword>
<evidence type="ECO:0000313" key="10">
    <source>
        <dbReference type="EMBL" id="KAK6786646.1"/>
    </source>
</evidence>
<dbReference type="EMBL" id="JBANQN010000006">
    <property type="protein sequence ID" value="KAK6786646.1"/>
    <property type="molecule type" value="Genomic_DNA"/>
</dbReference>
<dbReference type="FunFam" id="3.10.10.10:FF:000007">
    <property type="entry name" value="Retrovirus-related Pol polyprotein from transposon 17.6-like Protein"/>
    <property type="match status" value="1"/>
</dbReference>
<accession>A0AAN8TJN1</accession>
<evidence type="ECO:0000256" key="6">
    <source>
        <dbReference type="ARBA" id="ARBA00022801"/>
    </source>
</evidence>
<dbReference type="Gene3D" id="3.30.70.270">
    <property type="match status" value="1"/>
</dbReference>
<dbReference type="InterPro" id="IPR005162">
    <property type="entry name" value="Retrotrans_gag_dom"/>
</dbReference>
<keyword evidence="11" id="KW-1185">Reference proteome</keyword>
<protein>
    <submittedName>
        <fullName evidence="10">Uncharacterized protein</fullName>
    </submittedName>
</protein>
<name>A0AAN8TJN1_SOLBU</name>
<dbReference type="GO" id="GO:0004519">
    <property type="term" value="F:endonuclease activity"/>
    <property type="evidence" value="ECO:0007669"/>
    <property type="project" value="UniProtKB-KW"/>
</dbReference>
<evidence type="ECO:0000256" key="7">
    <source>
        <dbReference type="ARBA" id="ARBA00022918"/>
    </source>
</evidence>
<dbReference type="InterPro" id="IPR043502">
    <property type="entry name" value="DNA/RNA_pol_sf"/>
</dbReference>
<keyword evidence="6" id="KW-0378">Hydrolase</keyword>
<keyword evidence="1" id="KW-0645">Protease</keyword>
<dbReference type="SUPFAM" id="SSF56672">
    <property type="entry name" value="DNA/RNA polymerases"/>
    <property type="match status" value="1"/>
</dbReference>
<organism evidence="10 11">
    <name type="scientific">Solanum bulbocastanum</name>
    <name type="common">Wild potato</name>
    <dbReference type="NCBI Taxonomy" id="147425"/>
    <lineage>
        <taxon>Eukaryota</taxon>
        <taxon>Viridiplantae</taxon>
        <taxon>Streptophyta</taxon>
        <taxon>Embryophyta</taxon>
        <taxon>Tracheophyta</taxon>
        <taxon>Spermatophyta</taxon>
        <taxon>Magnoliopsida</taxon>
        <taxon>eudicotyledons</taxon>
        <taxon>Gunneridae</taxon>
        <taxon>Pentapetalae</taxon>
        <taxon>asterids</taxon>
        <taxon>lamiids</taxon>
        <taxon>Solanales</taxon>
        <taxon>Solanaceae</taxon>
        <taxon>Solanoideae</taxon>
        <taxon>Solaneae</taxon>
        <taxon>Solanum</taxon>
    </lineage>
</organism>
<evidence type="ECO:0000256" key="2">
    <source>
        <dbReference type="ARBA" id="ARBA00022679"/>
    </source>
</evidence>
<dbReference type="InterPro" id="IPR043128">
    <property type="entry name" value="Rev_trsase/Diguanyl_cyclase"/>
</dbReference>
<dbReference type="InterPro" id="IPR000477">
    <property type="entry name" value="RT_dom"/>
</dbReference>
<sequence length="515" mass="58769">MGDRTHNTRLKILDEALKQVQEQVASHNKSFESMSATIQSHTSMFHEILSQLSTLQPNQLGQQPGKSPVSSIPYPPTMPPPQTFYHQHTTPIQNPIFSPFPPQPQFPLYPPSNPYVAFRRDKPAPIDLPKFDGAQAESWVFQANQYFDVYGVSDEQRLTLAAFYLKGDAHDWFQWMYKNHQLIGWEHFTRASVTRFGAKTLEAPEGVLAKLQMTSSVHEYLSQFEKTTNRTLGMAPHQLMHTFISGLRQDIKSEVLTFRPVDLNDAIGLAYLQEQKLSSAGKPSQRTTSSHYTGPKFSSYSNIPFFAPTSSTLISPSSSHGPSASLSGVGRVPYKKLTHAEMQRKRELNLCYHCDEKWHKNYRCTSTPQLLLLLSEDEMVELPPLKPKRSLMKLLPRLVPRKHQFRLLVTLPYPAAYTPPPFVSPVRSKHQLSQDRFPIPTIDELFDELHEACFFSKLDLLAGYHQIRVHPPDIEKTTFRTHEGHYEFVVMPFGLSNAPSTFQATMNSIFKSFLR</sequence>
<dbReference type="Gene3D" id="3.10.10.10">
    <property type="entry name" value="HIV Type 1 Reverse Transcriptase, subunit A, domain 1"/>
    <property type="match status" value="1"/>
</dbReference>
<dbReference type="Pfam" id="PF03732">
    <property type="entry name" value="Retrotrans_gag"/>
    <property type="match status" value="1"/>
</dbReference>
<dbReference type="CDD" id="cd01647">
    <property type="entry name" value="RT_LTR"/>
    <property type="match status" value="1"/>
</dbReference>
<gene>
    <name evidence="10" type="ORF">RDI58_015171</name>
</gene>
<keyword evidence="7" id="KW-0695">RNA-directed DNA polymerase</keyword>
<evidence type="ECO:0000259" key="8">
    <source>
        <dbReference type="Pfam" id="PF00078"/>
    </source>
</evidence>
<feature type="domain" description="Reverse transcriptase" evidence="8">
    <location>
        <begin position="433"/>
        <end position="513"/>
    </location>
</feature>